<organism evidence="3 4">
    <name type="scientific">Kineosporia succinea</name>
    <dbReference type="NCBI Taxonomy" id="84632"/>
    <lineage>
        <taxon>Bacteria</taxon>
        <taxon>Bacillati</taxon>
        <taxon>Actinomycetota</taxon>
        <taxon>Actinomycetes</taxon>
        <taxon>Kineosporiales</taxon>
        <taxon>Kineosporiaceae</taxon>
        <taxon>Kineosporia</taxon>
    </lineage>
</organism>
<reference evidence="3 4" key="1">
    <citation type="submission" date="2023-07" db="EMBL/GenBank/DDBJ databases">
        <title>Sequencing the genomes of 1000 actinobacteria strains.</title>
        <authorList>
            <person name="Klenk H.-P."/>
        </authorList>
    </citation>
    <scope>NUCLEOTIDE SEQUENCE [LARGE SCALE GENOMIC DNA]</scope>
    <source>
        <strain evidence="3 4">DSM 44388</strain>
    </source>
</reference>
<dbReference type="Gene3D" id="1.10.10.10">
    <property type="entry name" value="Winged helix-like DNA-binding domain superfamily/Winged helix DNA-binding domain"/>
    <property type="match status" value="1"/>
</dbReference>
<dbReference type="InterPro" id="IPR036388">
    <property type="entry name" value="WH-like_DNA-bd_sf"/>
</dbReference>
<name>A0ABT9P0U4_9ACTN</name>
<feature type="domain" description="Nudix hydrolase" evidence="2">
    <location>
        <begin position="18"/>
        <end position="149"/>
    </location>
</feature>
<dbReference type="Proteomes" id="UP001235712">
    <property type="component" value="Unassembled WGS sequence"/>
</dbReference>
<evidence type="ECO:0000313" key="4">
    <source>
        <dbReference type="Proteomes" id="UP001235712"/>
    </source>
</evidence>
<dbReference type="SUPFAM" id="SSF55811">
    <property type="entry name" value="Nudix"/>
    <property type="match status" value="1"/>
</dbReference>
<dbReference type="GO" id="GO:0035539">
    <property type="term" value="F:8-oxo-7,8-dihydrodeoxyguanosine triphosphate pyrophosphatase activity"/>
    <property type="evidence" value="ECO:0007669"/>
    <property type="project" value="UniProtKB-EC"/>
</dbReference>
<dbReference type="InterPro" id="IPR000086">
    <property type="entry name" value="NUDIX_hydrolase_dom"/>
</dbReference>
<dbReference type="PROSITE" id="PS51462">
    <property type="entry name" value="NUDIX"/>
    <property type="match status" value="1"/>
</dbReference>
<dbReference type="EC" id="3.6.1.55" evidence="3"/>
<dbReference type="EMBL" id="JAUSQZ010000001">
    <property type="protein sequence ID" value="MDP9826294.1"/>
    <property type="molecule type" value="Genomic_DNA"/>
</dbReference>
<dbReference type="InterPro" id="IPR015797">
    <property type="entry name" value="NUDIX_hydrolase-like_dom_sf"/>
</dbReference>
<protein>
    <submittedName>
        <fullName evidence="3">8-oxo-dGTP diphosphatase</fullName>
        <ecNumber evidence="3">3.6.1.55</ecNumber>
    </submittedName>
</protein>
<dbReference type="RefSeq" id="WP_307240954.1">
    <property type="nucleotide sequence ID" value="NZ_JAUSQZ010000001.1"/>
</dbReference>
<dbReference type="PANTHER" id="PTHR43736">
    <property type="entry name" value="ADP-RIBOSE PYROPHOSPHATASE"/>
    <property type="match status" value="1"/>
</dbReference>
<dbReference type="Pfam" id="PF21906">
    <property type="entry name" value="WHD_NrtR"/>
    <property type="match status" value="1"/>
</dbReference>
<keyword evidence="1 3" id="KW-0378">Hydrolase</keyword>
<evidence type="ECO:0000313" key="3">
    <source>
        <dbReference type="EMBL" id="MDP9826294.1"/>
    </source>
</evidence>
<dbReference type="InterPro" id="IPR054105">
    <property type="entry name" value="WHD_NrtR"/>
</dbReference>
<dbReference type="InterPro" id="IPR036390">
    <property type="entry name" value="WH_DNA-bd_sf"/>
</dbReference>
<keyword evidence="4" id="KW-1185">Reference proteome</keyword>
<dbReference type="PANTHER" id="PTHR43736:SF4">
    <property type="entry name" value="SLR1690 PROTEIN"/>
    <property type="match status" value="1"/>
</dbReference>
<evidence type="ECO:0000259" key="2">
    <source>
        <dbReference type="PROSITE" id="PS51462"/>
    </source>
</evidence>
<accession>A0ABT9P0U4</accession>
<evidence type="ECO:0000256" key="1">
    <source>
        <dbReference type="ARBA" id="ARBA00022801"/>
    </source>
</evidence>
<dbReference type="CDD" id="cd18873">
    <property type="entry name" value="NUDIX_NadM_like"/>
    <property type="match status" value="1"/>
</dbReference>
<sequence>MSGTENTDSPYDPSKYPPIAVTVDVVLLTIQDDSLSVLLVRRGQEPFKGSYALPGGFVQPDETLAAAAARELEEETGATGMHLEQLGTYGDPGRDPRMRVVSVVYLALIPNPPEVTGGSDAEVAEWSPVASFLDATLPEDPSLLAFDHRRILRDGVERARGKLEYSGLATAFCSDEFTVGELRRVYEIVWGVELDARNFHRKVTGTLGFLEATGEMTTRGGGRPAQLFKRGATQTLNPPILRPSPTVL</sequence>
<proteinExistence type="predicted"/>
<dbReference type="Gene3D" id="3.90.79.10">
    <property type="entry name" value="Nucleoside Triphosphate Pyrophosphohydrolase"/>
    <property type="match status" value="1"/>
</dbReference>
<dbReference type="Pfam" id="PF00293">
    <property type="entry name" value="NUDIX"/>
    <property type="match status" value="1"/>
</dbReference>
<gene>
    <name evidence="3" type="ORF">J2S57_002043</name>
</gene>
<dbReference type="InterPro" id="IPR020084">
    <property type="entry name" value="NUDIX_hydrolase_CS"/>
</dbReference>
<dbReference type="PROSITE" id="PS00893">
    <property type="entry name" value="NUDIX_BOX"/>
    <property type="match status" value="1"/>
</dbReference>
<comment type="caution">
    <text evidence="3">The sequence shown here is derived from an EMBL/GenBank/DDBJ whole genome shotgun (WGS) entry which is preliminary data.</text>
</comment>
<dbReference type="SUPFAM" id="SSF46785">
    <property type="entry name" value="Winged helix' DNA-binding domain"/>
    <property type="match status" value="1"/>
</dbReference>